<gene>
    <name evidence="2" type="ORF">BDN71DRAFT_1514379</name>
</gene>
<evidence type="ECO:0000313" key="2">
    <source>
        <dbReference type="EMBL" id="KAF9487029.1"/>
    </source>
</evidence>
<organism evidence="2 3">
    <name type="scientific">Pleurotus eryngii</name>
    <name type="common">Boletus of the steppes</name>
    <dbReference type="NCBI Taxonomy" id="5323"/>
    <lineage>
        <taxon>Eukaryota</taxon>
        <taxon>Fungi</taxon>
        <taxon>Dikarya</taxon>
        <taxon>Basidiomycota</taxon>
        <taxon>Agaricomycotina</taxon>
        <taxon>Agaricomycetes</taxon>
        <taxon>Agaricomycetidae</taxon>
        <taxon>Agaricales</taxon>
        <taxon>Pleurotineae</taxon>
        <taxon>Pleurotaceae</taxon>
        <taxon>Pleurotus</taxon>
    </lineage>
</organism>
<dbReference type="EMBL" id="MU154835">
    <property type="protein sequence ID" value="KAF9487029.1"/>
    <property type="molecule type" value="Genomic_DNA"/>
</dbReference>
<name>A0A9P6D7W1_PLEER</name>
<sequence length="112" mass="12284">MADCTIWWDVVILSDNDGETSGSELPEEHTESESQAEDTEQTDESESQAEDEEEDEGPLFDDDDIVSGNPLVYYPSPIDSPLPRSSPPSQTSSQATSVKEEGQLSSLMWPTT</sequence>
<proteinExistence type="predicted"/>
<evidence type="ECO:0000256" key="1">
    <source>
        <dbReference type="SAM" id="MobiDB-lite"/>
    </source>
</evidence>
<feature type="region of interest" description="Disordered" evidence="1">
    <location>
        <begin position="13"/>
        <end position="112"/>
    </location>
</feature>
<evidence type="ECO:0000313" key="3">
    <source>
        <dbReference type="Proteomes" id="UP000807025"/>
    </source>
</evidence>
<comment type="caution">
    <text evidence="2">The sequence shown here is derived from an EMBL/GenBank/DDBJ whole genome shotgun (WGS) entry which is preliminary data.</text>
</comment>
<keyword evidence="3" id="KW-1185">Reference proteome</keyword>
<protein>
    <submittedName>
        <fullName evidence="2">Uncharacterized protein</fullName>
    </submittedName>
</protein>
<reference evidence="2" key="1">
    <citation type="submission" date="2020-11" db="EMBL/GenBank/DDBJ databases">
        <authorList>
            <consortium name="DOE Joint Genome Institute"/>
            <person name="Ahrendt S."/>
            <person name="Riley R."/>
            <person name="Andreopoulos W."/>
            <person name="Labutti K."/>
            <person name="Pangilinan J."/>
            <person name="Ruiz-Duenas F.J."/>
            <person name="Barrasa J.M."/>
            <person name="Sanchez-Garcia M."/>
            <person name="Camarero S."/>
            <person name="Miyauchi S."/>
            <person name="Serrano A."/>
            <person name="Linde D."/>
            <person name="Babiker R."/>
            <person name="Drula E."/>
            <person name="Ayuso-Fernandez I."/>
            <person name="Pacheco R."/>
            <person name="Padilla G."/>
            <person name="Ferreira P."/>
            <person name="Barriuso J."/>
            <person name="Kellner H."/>
            <person name="Castanera R."/>
            <person name="Alfaro M."/>
            <person name="Ramirez L."/>
            <person name="Pisabarro A.G."/>
            <person name="Kuo A."/>
            <person name="Tritt A."/>
            <person name="Lipzen A."/>
            <person name="He G."/>
            <person name="Yan M."/>
            <person name="Ng V."/>
            <person name="Cullen D."/>
            <person name="Martin F."/>
            <person name="Rosso M.-N."/>
            <person name="Henrissat B."/>
            <person name="Hibbett D."/>
            <person name="Martinez A.T."/>
            <person name="Grigoriev I.V."/>
        </authorList>
    </citation>
    <scope>NUCLEOTIDE SEQUENCE</scope>
    <source>
        <strain evidence="2">ATCC 90797</strain>
    </source>
</reference>
<dbReference type="AlphaFoldDB" id="A0A9P6D7W1"/>
<dbReference type="Proteomes" id="UP000807025">
    <property type="component" value="Unassembled WGS sequence"/>
</dbReference>
<accession>A0A9P6D7W1</accession>
<feature type="compositionally biased region" description="Polar residues" evidence="1">
    <location>
        <begin position="103"/>
        <end position="112"/>
    </location>
</feature>
<feature type="compositionally biased region" description="Acidic residues" evidence="1">
    <location>
        <begin position="34"/>
        <end position="65"/>
    </location>
</feature>